<keyword evidence="2" id="KW-1185">Reference proteome</keyword>
<dbReference type="InterPro" id="IPR036291">
    <property type="entry name" value="NAD(P)-bd_dom_sf"/>
</dbReference>
<dbReference type="GO" id="GO:0005737">
    <property type="term" value="C:cytoplasm"/>
    <property type="evidence" value="ECO:0007669"/>
    <property type="project" value="TreeGrafter"/>
</dbReference>
<dbReference type="Pfam" id="PF02423">
    <property type="entry name" value="OCD_Mu_crystall"/>
    <property type="match status" value="1"/>
</dbReference>
<dbReference type="PANTHER" id="PTHR13812:SF19">
    <property type="entry name" value="KETIMINE REDUCTASE MU-CRYSTALLIN"/>
    <property type="match status" value="1"/>
</dbReference>
<dbReference type="PANTHER" id="PTHR13812">
    <property type="entry name" value="KETIMINE REDUCTASE MU-CRYSTALLIN"/>
    <property type="match status" value="1"/>
</dbReference>
<sequence>MAVFLTENDVKQVLTVDMALAGVESAHRDLALGQAVDTPRQRSRLPQTVLHILQGALPAQGVLGYKAYTSNRSGNRFLVHLFDAGSGQLKAVIEADYLGMMRTGAASGVAARWLARPDAAVAGVFGSGWQAEGHVRAICAALPLELVKVCGRDAGKLKDFCARLSEQTGRRVVPAANAEDAVREADLIGTVTTAAKPLFDADWLQPGAHINGAGSNALIRQELSEATLRRCGLIAVDTVPTALAEAGDLLPLLEKGRLHSRQLIELGEIIVGRHPGRGDAAQITLFESQGLAIQDLAVAVRVLEAALAQGLGQELPLQ</sequence>
<proteinExistence type="predicted"/>
<dbReference type="PIRSF" id="PIRSF001439">
    <property type="entry name" value="CryM"/>
    <property type="match status" value="1"/>
</dbReference>
<evidence type="ECO:0000313" key="1">
    <source>
        <dbReference type="EMBL" id="RKT50347.1"/>
    </source>
</evidence>
<organism evidence="1 2">
    <name type="scientific">Azonexus fungiphilus</name>
    <dbReference type="NCBI Taxonomy" id="146940"/>
    <lineage>
        <taxon>Bacteria</taxon>
        <taxon>Pseudomonadati</taxon>
        <taxon>Pseudomonadota</taxon>
        <taxon>Betaproteobacteria</taxon>
        <taxon>Rhodocyclales</taxon>
        <taxon>Azonexaceae</taxon>
        <taxon>Azonexus</taxon>
    </lineage>
</organism>
<accession>A0A495VP15</accession>
<dbReference type="EMBL" id="RBXP01000018">
    <property type="protein sequence ID" value="RKT50347.1"/>
    <property type="molecule type" value="Genomic_DNA"/>
</dbReference>
<dbReference type="Gene3D" id="3.40.50.720">
    <property type="entry name" value="NAD(P)-binding Rossmann-like Domain"/>
    <property type="match status" value="1"/>
</dbReference>
<gene>
    <name evidence="1" type="ORF">DFR40_2903</name>
</gene>
<dbReference type="Proteomes" id="UP000270626">
    <property type="component" value="Unassembled WGS sequence"/>
</dbReference>
<reference evidence="1 2" key="1">
    <citation type="submission" date="2018-10" db="EMBL/GenBank/DDBJ databases">
        <title>Genomic Encyclopedia of Type Strains, Phase IV (KMG-IV): sequencing the most valuable type-strain genomes for metagenomic binning, comparative biology and taxonomic classification.</title>
        <authorList>
            <person name="Goeker M."/>
        </authorList>
    </citation>
    <scope>NUCLEOTIDE SEQUENCE [LARGE SCALE GENOMIC DNA]</scope>
    <source>
        <strain evidence="1 2">DSM 23841</strain>
    </source>
</reference>
<protein>
    <submittedName>
        <fullName evidence="1">Ornithine cyclodeaminase</fullName>
    </submittedName>
</protein>
<dbReference type="InterPro" id="IPR023401">
    <property type="entry name" value="ODC_N"/>
</dbReference>
<name>A0A495VP15_9RHOO</name>
<dbReference type="InterPro" id="IPR003462">
    <property type="entry name" value="ODC_Mu_crystall"/>
</dbReference>
<comment type="caution">
    <text evidence="1">The sequence shown here is derived from an EMBL/GenBank/DDBJ whole genome shotgun (WGS) entry which is preliminary data.</text>
</comment>
<dbReference type="AlphaFoldDB" id="A0A495VP15"/>
<dbReference type="RefSeq" id="WP_121459180.1">
    <property type="nucleotide sequence ID" value="NZ_RBXP01000018.1"/>
</dbReference>
<evidence type="ECO:0000313" key="2">
    <source>
        <dbReference type="Proteomes" id="UP000270626"/>
    </source>
</evidence>
<dbReference type="Gene3D" id="3.30.1780.10">
    <property type="entry name" value="ornithine cyclodeaminase, domain 1"/>
    <property type="match status" value="1"/>
</dbReference>
<dbReference type="SUPFAM" id="SSF51735">
    <property type="entry name" value="NAD(P)-binding Rossmann-fold domains"/>
    <property type="match status" value="1"/>
</dbReference>
<dbReference type="OrthoDB" id="5293744at2"/>